<keyword evidence="5" id="KW-0678">Repressor</keyword>
<dbReference type="GO" id="GO:0009086">
    <property type="term" value="P:methionine biosynthetic process"/>
    <property type="evidence" value="ECO:0007669"/>
    <property type="project" value="UniProtKB-KW"/>
</dbReference>
<evidence type="ECO:0000256" key="3">
    <source>
        <dbReference type="ARBA" id="ARBA00019365"/>
    </source>
</evidence>
<dbReference type="GO" id="GO:0000976">
    <property type="term" value="F:transcription cis-regulatory region binding"/>
    <property type="evidence" value="ECO:0007669"/>
    <property type="project" value="TreeGrafter"/>
</dbReference>
<dbReference type="Pfam" id="PF03466">
    <property type="entry name" value="LysR_substrate"/>
    <property type="match status" value="1"/>
</dbReference>
<name>A0A8J8SLZ5_9RHOB</name>
<evidence type="ECO:0000256" key="5">
    <source>
        <dbReference type="ARBA" id="ARBA00022491"/>
    </source>
</evidence>
<geneLocation type="plasmid" evidence="13 14">
    <name>unnamed1</name>
</geneLocation>
<dbReference type="RefSeq" id="WP_211785340.1">
    <property type="nucleotide sequence ID" value="NZ_CP047290.1"/>
</dbReference>
<keyword evidence="13" id="KW-0614">Plasmid</keyword>
<keyword evidence="10" id="KW-0804">Transcription</keyword>
<dbReference type="EMBL" id="CP047290">
    <property type="protein sequence ID" value="QUS37063.1"/>
    <property type="molecule type" value="Genomic_DNA"/>
</dbReference>
<accession>A0A8J8SLZ5</accession>
<dbReference type="PANTHER" id="PTHR30126">
    <property type="entry name" value="HTH-TYPE TRANSCRIPTIONAL REGULATOR"/>
    <property type="match status" value="1"/>
</dbReference>
<reference evidence="13" key="1">
    <citation type="submission" date="2020-01" db="EMBL/GenBank/DDBJ databases">
        <authorList>
            <person name="Yang Y."/>
            <person name="Kwon Y.M."/>
        </authorList>
    </citation>
    <scope>NUCLEOTIDE SEQUENCE</scope>
    <source>
        <strain evidence="13">PG104</strain>
        <plasmid evidence="13">unnamed1</plasmid>
    </source>
</reference>
<dbReference type="SUPFAM" id="SSF53850">
    <property type="entry name" value="Periplasmic binding protein-like II"/>
    <property type="match status" value="1"/>
</dbReference>
<dbReference type="AlphaFoldDB" id="A0A8J8SLZ5"/>
<keyword evidence="6" id="KW-0028">Amino-acid biosynthesis</keyword>
<evidence type="ECO:0000313" key="14">
    <source>
        <dbReference type="Proteomes" id="UP000679284"/>
    </source>
</evidence>
<organism evidence="13 14">
    <name type="scientific">Falsirhodobacter algicola</name>
    <dbReference type="NCBI Taxonomy" id="2692330"/>
    <lineage>
        <taxon>Bacteria</taxon>
        <taxon>Pseudomonadati</taxon>
        <taxon>Pseudomonadota</taxon>
        <taxon>Alphaproteobacteria</taxon>
        <taxon>Rhodobacterales</taxon>
        <taxon>Paracoccaceae</taxon>
        <taxon>Falsirhodobacter</taxon>
    </lineage>
</organism>
<proteinExistence type="inferred from homology"/>
<gene>
    <name evidence="13" type="ORF">GR316_11770</name>
</gene>
<keyword evidence="14" id="KW-1185">Reference proteome</keyword>
<dbReference type="PANTHER" id="PTHR30126:SF25">
    <property type="entry name" value="HTH-TYPE TRANSCRIPTIONAL REGULATOR METR"/>
    <property type="match status" value="1"/>
</dbReference>
<evidence type="ECO:0000256" key="6">
    <source>
        <dbReference type="ARBA" id="ARBA00022605"/>
    </source>
</evidence>
<evidence type="ECO:0000256" key="10">
    <source>
        <dbReference type="ARBA" id="ARBA00023163"/>
    </source>
</evidence>
<dbReference type="GO" id="GO:0003700">
    <property type="term" value="F:DNA-binding transcription factor activity"/>
    <property type="evidence" value="ECO:0007669"/>
    <property type="project" value="InterPro"/>
</dbReference>
<dbReference type="Proteomes" id="UP000679284">
    <property type="component" value="Plasmid unnamed1"/>
</dbReference>
<dbReference type="InterPro" id="IPR036390">
    <property type="entry name" value="WH_DNA-bd_sf"/>
</dbReference>
<feature type="domain" description="HTH lysR-type" evidence="12">
    <location>
        <begin position="2"/>
        <end position="59"/>
    </location>
</feature>
<protein>
    <recommendedName>
        <fullName evidence="3">HTH-type transcriptional regulator MetR</fullName>
    </recommendedName>
</protein>
<evidence type="ECO:0000256" key="1">
    <source>
        <dbReference type="ARBA" id="ARBA00004496"/>
    </source>
</evidence>
<dbReference type="InterPro" id="IPR005119">
    <property type="entry name" value="LysR_subst-bd"/>
</dbReference>
<evidence type="ECO:0000256" key="8">
    <source>
        <dbReference type="ARBA" id="ARBA00023125"/>
    </source>
</evidence>
<keyword evidence="9" id="KW-0010">Activator</keyword>
<keyword evidence="11" id="KW-0486">Methionine biosynthesis</keyword>
<dbReference type="Gene3D" id="1.10.10.10">
    <property type="entry name" value="Winged helix-like DNA-binding domain superfamily/Winged helix DNA-binding domain"/>
    <property type="match status" value="1"/>
</dbReference>
<dbReference type="Pfam" id="PF00126">
    <property type="entry name" value="HTH_1"/>
    <property type="match status" value="1"/>
</dbReference>
<sequence>MLDRQHLSILREVDRLGSVTAAAGRLNLTQSALSHTMRKFEERHGLRVWIREGRGLRLTQAGEYLLALAQRVLPQLDDAEQVLADFAAGQRGALRVGMECHPCQQWLMRVIAPFLTAWPDVDFDMRTAFRFGGLGALLGHEIDVLITPDPMDLEGVEFTPVFDYELVLAVPQGHPVGDVAAPQDLLSEELFTYPVPVDRLDVFTRFLVPGRCAPRRHRTVETTEMMLQLVAAGRGVSAIPDWLLREEGAAALPIRAVRLGPEGIAKSIHAGVRTGEAAVPFVDAFIEIARATSL</sequence>
<dbReference type="SUPFAM" id="SSF46785">
    <property type="entry name" value="Winged helix' DNA-binding domain"/>
    <property type="match status" value="1"/>
</dbReference>
<evidence type="ECO:0000256" key="11">
    <source>
        <dbReference type="ARBA" id="ARBA00023167"/>
    </source>
</evidence>
<evidence type="ECO:0000256" key="9">
    <source>
        <dbReference type="ARBA" id="ARBA00023159"/>
    </source>
</evidence>
<dbReference type="KEGG" id="fap:GR316_11770"/>
<comment type="subcellular location">
    <subcellularLocation>
        <location evidence="1">Cytoplasm</location>
    </subcellularLocation>
</comment>
<comment type="similarity">
    <text evidence="2">Belongs to the LysR transcriptional regulatory family.</text>
</comment>
<dbReference type="InterPro" id="IPR037406">
    <property type="entry name" value="MetR_PBP2"/>
</dbReference>
<keyword evidence="4" id="KW-0963">Cytoplasm</keyword>
<dbReference type="InterPro" id="IPR036388">
    <property type="entry name" value="WH-like_DNA-bd_sf"/>
</dbReference>
<dbReference type="PROSITE" id="PS50931">
    <property type="entry name" value="HTH_LYSR"/>
    <property type="match status" value="1"/>
</dbReference>
<keyword evidence="8" id="KW-0238">DNA-binding</keyword>
<keyword evidence="7" id="KW-0805">Transcription regulation</keyword>
<evidence type="ECO:0000256" key="4">
    <source>
        <dbReference type="ARBA" id="ARBA00022490"/>
    </source>
</evidence>
<evidence type="ECO:0000259" key="12">
    <source>
        <dbReference type="PROSITE" id="PS50931"/>
    </source>
</evidence>
<dbReference type="InterPro" id="IPR000847">
    <property type="entry name" value="LysR_HTH_N"/>
</dbReference>
<dbReference type="GO" id="GO:0005737">
    <property type="term" value="C:cytoplasm"/>
    <property type="evidence" value="ECO:0007669"/>
    <property type="project" value="UniProtKB-SubCell"/>
</dbReference>
<evidence type="ECO:0000313" key="13">
    <source>
        <dbReference type="EMBL" id="QUS37063.1"/>
    </source>
</evidence>
<evidence type="ECO:0000256" key="7">
    <source>
        <dbReference type="ARBA" id="ARBA00023015"/>
    </source>
</evidence>
<dbReference type="CDD" id="cd08441">
    <property type="entry name" value="PBP2_MetR"/>
    <property type="match status" value="1"/>
</dbReference>
<dbReference type="Gene3D" id="3.40.190.10">
    <property type="entry name" value="Periplasmic binding protein-like II"/>
    <property type="match status" value="2"/>
</dbReference>
<evidence type="ECO:0000256" key="2">
    <source>
        <dbReference type="ARBA" id="ARBA00009437"/>
    </source>
</evidence>